<dbReference type="InterPro" id="IPR017452">
    <property type="entry name" value="GPCR_Rhodpsn_7TM"/>
</dbReference>
<evidence type="ECO:0000256" key="2">
    <source>
        <dbReference type="ARBA" id="ARBA00022475"/>
    </source>
</evidence>
<protein>
    <recommendedName>
        <fullName evidence="11">G-protein coupled receptors family 1 profile domain-containing protein</fullName>
    </recommendedName>
</protein>
<dbReference type="PROSITE" id="PS00237">
    <property type="entry name" value="G_PROTEIN_RECEP_F1_1"/>
    <property type="match status" value="1"/>
</dbReference>
<evidence type="ECO:0000256" key="10">
    <source>
        <dbReference type="SAM" id="Phobius"/>
    </source>
</evidence>
<feature type="domain" description="G-protein coupled receptors family 1 profile" evidence="11">
    <location>
        <begin position="70"/>
        <end position="318"/>
    </location>
</feature>
<keyword evidence="7 9" id="KW-0675">Receptor</keyword>
<keyword evidence="8 9" id="KW-0807">Transducer</keyword>
<dbReference type="Gene3D" id="1.20.1070.10">
    <property type="entry name" value="Rhodopsin 7-helix transmembrane proteins"/>
    <property type="match status" value="1"/>
</dbReference>
<dbReference type="EMBL" id="CALNXK010000219">
    <property type="protein sequence ID" value="CAH3176948.1"/>
    <property type="molecule type" value="Genomic_DNA"/>
</dbReference>
<reference evidence="12 13" key="1">
    <citation type="submission" date="2022-05" db="EMBL/GenBank/DDBJ databases">
        <authorList>
            <consortium name="Genoscope - CEA"/>
            <person name="William W."/>
        </authorList>
    </citation>
    <scope>NUCLEOTIDE SEQUENCE [LARGE SCALE GENOMIC DNA]</scope>
</reference>
<dbReference type="CDD" id="cd00637">
    <property type="entry name" value="7tm_classA_rhodopsin-like"/>
    <property type="match status" value="1"/>
</dbReference>
<dbReference type="Proteomes" id="UP001159405">
    <property type="component" value="Unassembled WGS sequence"/>
</dbReference>
<evidence type="ECO:0000256" key="4">
    <source>
        <dbReference type="ARBA" id="ARBA00022989"/>
    </source>
</evidence>
<feature type="transmembrane region" description="Helical" evidence="10">
    <location>
        <begin position="55"/>
        <end position="79"/>
    </location>
</feature>
<accession>A0ABN8RDF6</accession>
<gene>
    <name evidence="12" type="ORF">PLOB_00018614</name>
</gene>
<feature type="transmembrane region" description="Helical" evidence="10">
    <location>
        <begin position="208"/>
        <end position="228"/>
    </location>
</feature>
<sequence>MRQIAHSFHMLYAEKELAISSATELTFNGKMAGNIESSNIEAKKLEFFWGPVPTYFWVISAVNGVITLVCNGLVIFIVLKRDRLFRNPTNWLLLSLALSDLTVGIIMIPSLFICYFSSIPCNWSVNKKVYDLFLYVSVTNLCFLTMDRYIAVVFPLRYTLLVSRRSTIKLLITAWLLPLFACIAPYVVNVLPISENQKEEAAKVLVAIKLGIFELLPCFIMFLAYMHIFQISKRHARHISSINKSIGRERSSTNQAKWHAKSTIRVFCVVVPLFVVCWTMASWREICSVFRVCSVPATAVHVSRLLLKGHSMIDPIVYALHKKDIRKELVKIITGWSKMRGINFMPRGRCSERSYTISFNRDQERKEENEGVYNRHFRTLP</sequence>
<evidence type="ECO:0000256" key="7">
    <source>
        <dbReference type="ARBA" id="ARBA00023170"/>
    </source>
</evidence>
<name>A0ABN8RDF6_9CNID</name>
<dbReference type="PROSITE" id="PS50262">
    <property type="entry name" value="G_PROTEIN_RECEP_F1_2"/>
    <property type="match status" value="1"/>
</dbReference>
<evidence type="ECO:0000259" key="11">
    <source>
        <dbReference type="PROSITE" id="PS50262"/>
    </source>
</evidence>
<evidence type="ECO:0000256" key="1">
    <source>
        <dbReference type="ARBA" id="ARBA00004651"/>
    </source>
</evidence>
<feature type="transmembrane region" description="Helical" evidence="10">
    <location>
        <begin position="132"/>
        <end position="156"/>
    </location>
</feature>
<keyword evidence="5 9" id="KW-0297">G-protein coupled receptor</keyword>
<comment type="caution">
    <text evidence="12">The sequence shown here is derived from an EMBL/GenBank/DDBJ whole genome shotgun (WGS) entry which is preliminary data.</text>
</comment>
<dbReference type="InterPro" id="IPR050569">
    <property type="entry name" value="TAAR"/>
</dbReference>
<comment type="subcellular location">
    <subcellularLocation>
        <location evidence="1">Cell membrane</location>
        <topology evidence="1">Multi-pass membrane protein</topology>
    </subcellularLocation>
</comment>
<proteinExistence type="inferred from homology"/>
<keyword evidence="13" id="KW-1185">Reference proteome</keyword>
<evidence type="ECO:0000313" key="12">
    <source>
        <dbReference type="EMBL" id="CAH3176948.1"/>
    </source>
</evidence>
<keyword evidence="4 10" id="KW-1133">Transmembrane helix</keyword>
<organism evidence="12 13">
    <name type="scientific">Porites lobata</name>
    <dbReference type="NCBI Taxonomy" id="104759"/>
    <lineage>
        <taxon>Eukaryota</taxon>
        <taxon>Metazoa</taxon>
        <taxon>Cnidaria</taxon>
        <taxon>Anthozoa</taxon>
        <taxon>Hexacorallia</taxon>
        <taxon>Scleractinia</taxon>
        <taxon>Fungiina</taxon>
        <taxon>Poritidae</taxon>
        <taxon>Porites</taxon>
    </lineage>
</organism>
<dbReference type="SUPFAM" id="SSF81321">
    <property type="entry name" value="Family A G protein-coupled receptor-like"/>
    <property type="match status" value="1"/>
</dbReference>
<feature type="transmembrane region" description="Helical" evidence="10">
    <location>
        <begin position="91"/>
        <end position="112"/>
    </location>
</feature>
<feature type="transmembrane region" description="Helical" evidence="10">
    <location>
        <begin position="168"/>
        <end position="188"/>
    </location>
</feature>
<evidence type="ECO:0000256" key="9">
    <source>
        <dbReference type="RuleBase" id="RU000688"/>
    </source>
</evidence>
<dbReference type="Pfam" id="PF00001">
    <property type="entry name" value="7tm_1"/>
    <property type="match status" value="1"/>
</dbReference>
<feature type="transmembrane region" description="Helical" evidence="10">
    <location>
        <begin position="264"/>
        <end position="283"/>
    </location>
</feature>
<evidence type="ECO:0000256" key="8">
    <source>
        <dbReference type="ARBA" id="ARBA00023224"/>
    </source>
</evidence>
<dbReference type="PRINTS" id="PR00237">
    <property type="entry name" value="GPCRRHODOPSN"/>
</dbReference>
<evidence type="ECO:0000256" key="5">
    <source>
        <dbReference type="ARBA" id="ARBA00023040"/>
    </source>
</evidence>
<keyword evidence="6 10" id="KW-0472">Membrane</keyword>
<dbReference type="PANTHER" id="PTHR24249:SF372">
    <property type="entry name" value="G-PROTEIN COUPLED RECEPTORS FAMILY 1 PROFILE DOMAIN-CONTAINING PROTEIN"/>
    <property type="match status" value="1"/>
</dbReference>
<dbReference type="InterPro" id="IPR000276">
    <property type="entry name" value="GPCR_Rhodpsn"/>
</dbReference>
<evidence type="ECO:0000313" key="13">
    <source>
        <dbReference type="Proteomes" id="UP001159405"/>
    </source>
</evidence>
<keyword evidence="3 9" id="KW-0812">Transmembrane</keyword>
<comment type="similarity">
    <text evidence="9">Belongs to the G-protein coupled receptor 1 family.</text>
</comment>
<evidence type="ECO:0000256" key="3">
    <source>
        <dbReference type="ARBA" id="ARBA00022692"/>
    </source>
</evidence>
<evidence type="ECO:0000256" key="6">
    <source>
        <dbReference type="ARBA" id="ARBA00023136"/>
    </source>
</evidence>
<dbReference type="PANTHER" id="PTHR24249">
    <property type="entry name" value="HISTAMINE RECEPTOR-RELATED G-PROTEIN COUPLED RECEPTOR"/>
    <property type="match status" value="1"/>
</dbReference>
<keyword evidence="2" id="KW-1003">Cell membrane</keyword>